<evidence type="ECO:0000313" key="1">
    <source>
        <dbReference type="EMBL" id="KRN10833.1"/>
    </source>
</evidence>
<dbReference type="AlphaFoldDB" id="J0UPZ7"/>
<organism evidence="1 2">
    <name type="scientific">Liquorilactobacillus mali KCTC 3596 = DSM 20444</name>
    <dbReference type="NCBI Taxonomy" id="1046596"/>
    <lineage>
        <taxon>Bacteria</taxon>
        <taxon>Bacillati</taxon>
        <taxon>Bacillota</taxon>
        <taxon>Bacilli</taxon>
        <taxon>Lactobacillales</taxon>
        <taxon>Lactobacillaceae</taxon>
        <taxon>Liquorilactobacillus</taxon>
    </lineage>
</organism>
<keyword evidence="2" id="KW-1185">Reference proteome</keyword>
<dbReference type="Proteomes" id="UP000050898">
    <property type="component" value="Unassembled WGS sequence"/>
</dbReference>
<comment type="caution">
    <text evidence="1">The sequence shown here is derived from an EMBL/GenBank/DDBJ whole genome shotgun (WGS) entry which is preliminary data.</text>
</comment>
<evidence type="ECO:0000313" key="2">
    <source>
        <dbReference type="Proteomes" id="UP000050898"/>
    </source>
</evidence>
<reference evidence="1 2" key="1">
    <citation type="journal article" date="2015" name="Genome Announc.">
        <title>Expanding the biotechnology potential of lactobacilli through comparative genomics of 213 strains and associated genera.</title>
        <authorList>
            <person name="Sun Z."/>
            <person name="Harris H.M."/>
            <person name="McCann A."/>
            <person name="Guo C."/>
            <person name="Argimon S."/>
            <person name="Zhang W."/>
            <person name="Yang X."/>
            <person name="Jeffery I.B."/>
            <person name="Cooney J.C."/>
            <person name="Kagawa T.F."/>
            <person name="Liu W."/>
            <person name="Song Y."/>
            <person name="Salvetti E."/>
            <person name="Wrobel A."/>
            <person name="Rasinkangas P."/>
            <person name="Parkhill J."/>
            <person name="Rea M.C."/>
            <person name="O'Sullivan O."/>
            <person name="Ritari J."/>
            <person name="Douillard F.P."/>
            <person name="Paul Ross R."/>
            <person name="Yang R."/>
            <person name="Briner A.E."/>
            <person name="Felis G.E."/>
            <person name="de Vos W.M."/>
            <person name="Barrangou R."/>
            <person name="Klaenhammer T.R."/>
            <person name="Caufield P.W."/>
            <person name="Cui Y."/>
            <person name="Zhang H."/>
            <person name="O'Toole P.W."/>
        </authorList>
    </citation>
    <scope>NUCLEOTIDE SEQUENCE [LARGE SCALE GENOMIC DNA]</scope>
    <source>
        <strain evidence="1 2">DSM 20444</strain>
    </source>
</reference>
<name>J0UPZ7_9LACO</name>
<gene>
    <name evidence="1" type="ORF">FD00_GL002076</name>
</gene>
<protein>
    <submittedName>
        <fullName evidence="1">Uncharacterized protein</fullName>
    </submittedName>
</protein>
<dbReference type="RefSeq" id="WP_003691047.1">
    <property type="nucleotide sequence ID" value="NZ_AKKT01000168.1"/>
</dbReference>
<proteinExistence type="predicted"/>
<dbReference type="PATRIC" id="fig|1046596.6.peg.2179"/>
<accession>J0UPZ7</accession>
<dbReference type="EMBL" id="AYYH01000006">
    <property type="protein sequence ID" value="KRN10833.1"/>
    <property type="molecule type" value="Genomic_DNA"/>
</dbReference>
<sequence length="75" mass="8318">MNFIIDSYEAEIVQGEINDFKIGFSASNSDGESLTYSAKVFKKDLSEGKELKDTIMNDVTVIAMNKLKSYIAATE</sequence>
<dbReference type="OrthoDB" id="9918880at2"/>